<dbReference type="EMBL" id="JAADYS010000471">
    <property type="protein sequence ID" value="KAF4469449.1"/>
    <property type="molecule type" value="Genomic_DNA"/>
</dbReference>
<accession>A0A8H4LL53</accession>
<name>A0A8H4LL53_9HYPO</name>
<proteinExistence type="predicted"/>
<sequence length="350" mass="39862">MKYRNPLDDGLHYDPQRQRILDCELDNLLNYGDCPELSIIQAYLNQPDPSSNVSEASLTGTLEFPVPVKNAGVMSPPPMRAPVSVGLDDEWLNLGEPVVSELTKPVISHQAFSPRTLTPGPETLEVVTPKPEPQPTVPLPMIQEIKQDEEKPPRKHRLQVPPVTGTVDPNDLPTLLNIHTFQYQGHITSQTDAVFLRARYDALSRQTLHTSNPGNDGTFPITPWNYRARIQEMFEAICDWSSRREWRAKMGQKRVKDWVAEVTQHRRQLGLGADLSKVCDDEIVPPVDRMPPLAEQWKNVIHRVMSDVEIELLCAQILDQAIWAQKGENYIPLWSNNETQWEEFPTFGER</sequence>
<reference evidence="1 2" key="1">
    <citation type="submission" date="2020-01" db="EMBL/GenBank/DDBJ databases">
        <title>Identification and distribution of gene clusters putatively required for synthesis of sphingolipid metabolism inhibitors in phylogenetically diverse species of the filamentous fungus Fusarium.</title>
        <authorList>
            <person name="Kim H.-S."/>
            <person name="Busman M."/>
            <person name="Brown D.W."/>
            <person name="Divon H."/>
            <person name="Uhlig S."/>
            <person name="Proctor R.H."/>
        </authorList>
    </citation>
    <scope>NUCLEOTIDE SEQUENCE [LARGE SCALE GENOMIC DNA]</scope>
    <source>
        <strain evidence="1 2">NRRL 20459</strain>
    </source>
</reference>
<organism evidence="1 2">
    <name type="scientific">Fusarium albosuccineum</name>
    <dbReference type="NCBI Taxonomy" id="1237068"/>
    <lineage>
        <taxon>Eukaryota</taxon>
        <taxon>Fungi</taxon>
        <taxon>Dikarya</taxon>
        <taxon>Ascomycota</taxon>
        <taxon>Pezizomycotina</taxon>
        <taxon>Sordariomycetes</taxon>
        <taxon>Hypocreomycetidae</taxon>
        <taxon>Hypocreales</taxon>
        <taxon>Nectriaceae</taxon>
        <taxon>Fusarium</taxon>
        <taxon>Fusarium decemcellulare species complex</taxon>
    </lineage>
</organism>
<keyword evidence="2" id="KW-1185">Reference proteome</keyword>
<gene>
    <name evidence="1" type="ORF">FALBO_3641</name>
</gene>
<protein>
    <submittedName>
        <fullName evidence="1">Uncharacterized protein</fullName>
    </submittedName>
</protein>
<dbReference type="OrthoDB" id="4814848at2759"/>
<evidence type="ECO:0000313" key="1">
    <source>
        <dbReference type="EMBL" id="KAF4469449.1"/>
    </source>
</evidence>
<evidence type="ECO:0000313" key="2">
    <source>
        <dbReference type="Proteomes" id="UP000554235"/>
    </source>
</evidence>
<dbReference type="Proteomes" id="UP000554235">
    <property type="component" value="Unassembled WGS sequence"/>
</dbReference>
<comment type="caution">
    <text evidence="1">The sequence shown here is derived from an EMBL/GenBank/DDBJ whole genome shotgun (WGS) entry which is preliminary data.</text>
</comment>
<dbReference type="AlphaFoldDB" id="A0A8H4LL53"/>